<comment type="caution">
    <text evidence="1">The sequence shown here is derived from an EMBL/GenBank/DDBJ whole genome shotgun (WGS) entry which is preliminary data.</text>
</comment>
<accession>A0A139WVB0</accession>
<evidence type="ECO:0000313" key="1">
    <source>
        <dbReference type="EMBL" id="KYC36367.1"/>
    </source>
</evidence>
<dbReference type="InterPro" id="IPR036188">
    <property type="entry name" value="FAD/NAD-bd_sf"/>
</dbReference>
<dbReference type="Gene3D" id="3.50.50.60">
    <property type="entry name" value="FAD/NAD(P)-binding domain"/>
    <property type="match status" value="1"/>
</dbReference>
<protein>
    <submittedName>
        <fullName evidence="1">Uncharacterized protein</fullName>
    </submittedName>
</protein>
<dbReference type="Proteomes" id="UP000076925">
    <property type="component" value="Unassembled WGS sequence"/>
</dbReference>
<gene>
    <name evidence="1" type="ORF">WA1_42405</name>
</gene>
<dbReference type="STRING" id="128403.WA1_42405"/>
<organism evidence="1 2">
    <name type="scientific">Scytonema hofmannii PCC 7110</name>
    <dbReference type="NCBI Taxonomy" id="128403"/>
    <lineage>
        <taxon>Bacteria</taxon>
        <taxon>Bacillati</taxon>
        <taxon>Cyanobacteriota</taxon>
        <taxon>Cyanophyceae</taxon>
        <taxon>Nostocales</taxon>
        <taxon>Scytonemataceae</taxon>
        <taxon>Scytonema</taxon>
    </lineage>
</organism>
<proteinExistence type="predicted"/>
<dbReference type="RefSeq" id="WP_017748491.1">
    <property type="nucleotide sequence ID" value="NZ_KQ976354.1"/>
</dbReference>
<dbReference type="AlphaFoldDB" id="A0A139WVB0"/>
<reference evidence="1 2" key="1">
    <citation type="journal article" date="2013" name="Genome Biol. Evol.">
        <title>Genomes of Stigonematalean cyanobacteria (subsection V) and the evolution of oxygenic photosynthesis from prokaryotes to plastids.</title>
        <authorList>
            <person name="Dagan T."/>
            <person name="Roettger M."/>
            <person name="Stucken K."/>
            <person name="Landan G."/>
            <person name="Koch R."/>
            <person name="Major P."/>
            <person name="Gould S.B."/>
            <person name="Goremykin V.V."/>
            <person name="Rippka R."/>
            <person name="Tandeau de Marsac N."/>
            <person name="Gugger M."/>
            <person name="Lockhart P.J."/>
            <person name="Allen J.F."/>
            <person name="Brune I."/>
            <person name="Maus I."/>
            <person name="Puhler A."/>
            <person name="Martin W.F."/>
        </authorList>
    </citation>
    <scope>NUCLEOTIDE SEQUENCE [LARGE SCALE GENOMIC DNA]</scope>
    <source>
        <strain evidence="1 2">PCC 7110</strain>
    </source>
</reference>
<evidence type="ECO:0000313" key="2">
    <source>
        <dbReference type="Proteomes" id="UP000076925"/>
    </source>
</evidence>
<name>A0A139WVB0_9CYAN</name>
<dbReference type="OrthoDB" id="9799943at2"/>
<dbReference type="Gene3D" id="3.30.9.10">
    <property type="entry name" value="D-Amino Acid Oxidase, subunit A, domain 2"/>
    <property type="match status" value="1"/>
</dbReference>
<keyword evidence="2" id="KW-1185">Reference proteome</keyword>
<sequence length="88" mass="9825">MVWPIGQPSGGLLDRALRSREIWVEVASKAGFHLDRCGSLHLAYRQDEMDVLQEFVETRRDDKYSIALLTPNQVAEKSSAAAARGVCH</sequence>
<dbReference type="SUPFAM" id="SSF51905">
    <property type="entry name" value="FAD/NAD(P)-binding domain"/>
    <property type="match status" value="1"/>
</dbReference>
<dbReference type="EMBL" id="ANNX02000047">
    <property type="protein sequence ID" value="KYC36367.1"/>
    <property type="molecule type" value="Genomic_DNA"/>
</dbReference>